<feature type="domain" description="3-hydroxyacyl-CoA dehydrogenase C-terminal" evidence="8">
    <location>
        <begin position="197"/>
        <end position="298"/>
    </location>
</feature>
<keyword evidence="3" id="KW-0442">Lipid degradation</keyword>
<evidence type="ECO:0000313" key="11">
    <source>
        <dbReference type="Proteomes" id="UP001144205"/>
    </source>
</evidence>
<accession>A0ABQ5LX82</accession>
<sequence length="741" mass="76671">MGKAAFGALDAGVQRAAVIGAGSMGGGIAAQFANAGIPVDLIDIPGEASRNGPAEAGIARQLKTGGFMSPEAAALVRAGNTEDHLGRVAEADWIVEAIIEDIGAKRDLYARLEALRKDGSTVSSNTSTILRAALVEGLGARFDRDFVISHFFNPPRHMQLLEIVSGPASDPESVARAHSAGRQVLGKTVVDCRDTPGFIANRIGCYWIAMAVLEAERQGLTVEEADAVISAFGVPATGVFGLLDLIGIDLIPLVWGRLAETLPDADGLQAYDLAASALSQQMNAAGRLGRKSGAGFYRKAGDGSREALDLASQTYRPLDRQGKPGDLRALIEAGGRLGDYAWTVLARLVTYTASVADEIAHDLPSIDTAVALGYGWREGPFRQADRVGAEFIATRLAEAGEPVPELLAKAARDGGFYPKGQGGSASAAPVLAENAAAVLEDAGDGLGVFRIKTKMGVFSPEVFDVLEHAIGLAGGKLSALVLAPGNPRAFSAGADLASFLELAEDPAALDHFLSRGQAAFAALRTAPMPVVAAVRGLALGGGCEVTLHADRVVAHAEARFGLPETRLGILPGWGGTTRMYHRLSDPATGAVGPAAVAARTVDLLLPGPMTGSAAEARAAHLLRAEDEIVMHGDDVEGVATGLARAMATDYTPPVEELLAVAGPAGMAGALSATRAHHAAGRVDGRVLTIAEDLAQVVTGGAAGDPSRPILEGEMRDLERAAVLRMAARDETRAAMRATLKQ</sequence>
<dbReference type="Pfam" id="PF00378">
    <property type="entry name" value="ECH_1"/>
    <property type="match status" value="1"/>
</dbReference>
<feature type="domain" description="3-hydroxyacyl-CoA dehydrogenase NAD binding" evidence="9">
    <location>
        <begin position="16"/>
        <end position="194"/>
    </location>
</feature>
<evidence type="ECO:0000313" key="10">
    <source>
        <dbReference type="EMBL" id="GKY89579.1"/>
    </source>
</evidence>
<dbReference type="PANTHER" id="PTHR48075:SF7">
    <property type="entry name" value="3-HYDROXYACYL-COA DEHYDROGENASE-RELATED"/>
    <property type="match status" value="1"/>
</dbReference>
<dbReference type="Pfam" id="PF00725">
    <property type="entry name" value="3HCDH"/>
    <property type="match status" value="1"/>
</dbReference>
<dbReference type="InterPro" id="IPR006176">
    <property type="entry name" value="3-OHacyl-CoA_DH_NAD-bd"/>
</dbReference>
<organism evidence="10 11">
    <name type="scientific">Sinisalibacter aestuarii</name>
    <dbReference type="NCBI Taxonomy" id="2949426"/>
    <lineage>
        <taxon>Bacteria</taxon>
        <taxon>Pseudomonadati</taxon>
        <taxon>Pseudomonadota</taxon>
        <taxon>Alphaproteobacteria</taxon>
        <taxon>Rhodobacterales</taxon>
        <taxon>Roseobacteraceae</taxon>
        <taxon>Sinisalibacter</taxon>
    </lineage>
</organism>
<keyword evidence="6" id="KW-0443">Lipid metabolism</keyword>
<dbReference type="SUPFAM" id="SSF51735">
    <property type="entry name" value="NAD(P)-binding Rossmann-fold domains"/>
    <property type="match status" value="1"/>
</dbReference>
<keyword evidence="4" id="KW-0560">Oxidoreductase</keyword>
<dbReference type="SUPFAM" id="SSF48179">
    <property type="entry name" value="6-phosphogluconate dehydrogenase C-terminal domain-like"/>
    <property type="match status" value="2"/>
</dbReference>
<dbReference type="InterPro" id="IPR008927">
    <property type="entry name" value="6-PGluconate_DH-like_C_sf"/>
</dbReference>
<protein>
    <submittedName>
        <fullName evidence="10">3-hydroxyacyl-CoA dehydrogenase</fullName>
    </submittedName>
</protein>
<keyword evidence="5" id="KW-0520">NAD</keyword>
<dbReference type="RefSeq" id="WP_281843602.1">
    <property type="nucleotide sequence ID" value="NZ_BROH01000013.1"/>
</dbReference>
<evidence type="ECO:0000259" key="9">
    <source>
        <dbReference type="Pfam" id="PF02737"/>
    </source>
</evidence>
<evidence type="ECO:0000256" key="4">
    <source>
        <dbReference type="ARBA" id="ARBA00023002"/>
    </source>
</evidence>
<keyword evidence="11" id="KW-1185">Reference proteome</keyword>
<proteinExistence type="predicted"/>
<evidence type="ECO:0000256" key="1">
    <source>
        <dbReference type="ARBA" id="ARBA00005005"/>
    </source>
</evidence>
<keyword evidence="2" id="KW-0276">Fatty acid metabolism</keyword>
<dbReference type="Pfam" id="PF02737">
    <property type="entry name" value="3HCDH_N"/>
    <property type="match status" value="1"/>
</dbReference>
<reference evidence="10" key="1">
    <citation type="journal article" date="2023" name="Int. J. Syst. Evol. Microbiol.">
        <title>Sinisalibacter aestuarii sp. nov., isolated from estuarine sediment of the Arakawa River.</title>
        <authorList>
            <person name="Arafat S.T."/>
            <person name="Hirano S."/>
            <person name="Sato A."/>
            <person name="Takeuchi K."/>
            <person name="Yasuda T."/>
            <person name="Terahara T."/>
            <person name="Hamada M."/>
            <person name="Kobayashi T."/>
        </authorList>
    </citation>
    <scope>NUCLEOTIDE SEQUENCE</scope>
    <source>
        <strain evidence="10">B-399</strain>
    </source>
</reference>
<dbReference type="InterPro" id="IPR001753">
    <property type="entry name" value="Enoyl-CoA_hydra/iso"/>
</dbReference>
<comment type="catalytic activity">
    <reaction evidence="7">
        <text>a (3S)-3-hydroxyacyl-CoA + NAD(+) = a 3-oxoacyl-CoA + NADH + H(+)</text>
        <dbReference type="Rhea" id="RHEA:22432"/>
        <dbReference type="ChEBI" id="CHEBI:15378"/>
        <dbReference type="ChEBI" id="CHEBI:57318"/>
        <dbReference type="ChEBI" id="CHEBI:57540"/>
        <dbReference type="ChEBI" id="CHEBI:57945"/>
        <dbReference type="ChEBI" id="CHEBI:90726"/>
        <dbReference type="EC" id="1.1.1.35"/>
    </reaction>
</comment>
<dbReference type="PANTHER" id="PTHR48075">
    <property type="entry name" value="3-HYDROXYACYL-COA DEHYDROGENASE FAMILY PROTEIN"/>
    <property type="match status" value="1"/>
</dbReference>
<dbReference type="InterPro" id="IPR036291">
    <property type="entry name" value="NAD(P)-bd_dom_sf"/>
</dbReference>
<evidence type="ECO:0000256" key="6">
    <source>
        <dbReference type="ARBA" id="ARBA00023098"/>
    </source>
</evidence>
<dbReference type="InterPro" id="IPR029045">
    <property type="entry name" value="ClpP/crotonase-like_dom_sf"/>
</dbReference>
<gene>
    <name evidence="10" type="ORF">STA1M1_34480</name>
</gene>
<evidence type="ECO:0000256" key="7">
    <source>
        <dbReference type="ARBA" id="ARBA00049556"/>
    </source>
</evidence>
<evidence type="ECO:0000256" key="3">
    <source>
        <dbReference type="ARBA" id="ARBA00022963"/>
    </source>
</evidence>
<dbReference type="InterPro" id="IPR006108">
    <property type="entry name" value="3HC_DH_C"/>
</dbReference>
<dbReference type="SUPFAM" id="SSF52096">
    <property type="entry name" value="ClpP/crotonase"/>
    <property type="match status" value="1"/>
</dbReference>
<comment type="pathway">
    <text evidence="1">Lipid metabolism; fatty acid beta-oxidation.</text>
</comment>
<dbReference type="EMBL" id="BROH01000013">
    <property type="protein sequence ID" value="GKY89579.1"/>
    <property type="molecule type" value="Genomic_DNA"/>
</dbReference>
<evidence type="ECO:0000256" key="2">
    <source>
        <dbReference type="ARBA" id="ARBA00022832"/>
    </source>
</evidence>
<comment type="caution">
    <text evidence="10">The sequence shown here is derived from an EMBL/GenBank/DDBJ whole genome shotgun (WGS) entry which is preliminary data.</text>
</comment>
<dbReference type="Gene3D" id="3.90.226.10">
    <property type="entry name" value="2-enoyl-CoA Hydratase, Chain A, domain 1"/>
    <property type="match status" value="1"/>
</dbReference>
<evidence type="ECO:0000256" key="5">
    <source>
        <dbReference type="ARBA" id="ARBA00023027"/>
    </source>
</evidence>
<dbReference type="Proteomes" id="UP001144205">
    <property type="component" value="Unassembled WGS sequence"/>
</dbReference>
<dbReference type="CDD" id="cd06558">
    <property type="entry name" value="crotonase-like"/>
    <property type="match status" value="1"/>
</dbReference>
<dbReference type="Gene3D" id="3.40.50.720">
    <property type="entry name" value="NAD(P)-binding Rossmann-like Domain"/>
    <property type="match status" value="1"/>
</dbReference>
<evidence type="ECO:0000259" key="8">
    <source>
        <dbReference type="Pfam" id="PF00725"/>
    </source>
</evidence>
<name>A0ABQ5LX82_9RHOB</name>
<dbReference type="Gene3D" id="1.10.1040.50">
    <property type="match status" value="1"/>
</dbReference>